<reference evidence="2" key="1">
    <citation type="journal article" date="2021" name="Nat. Commun.">
        <title>Genetic determinants of endophytism in the Arabidopsis root mycobiome.</title>
        <authorList>
            <person name="Mesny F."/>
            <person name="Miyauchi S."/>
            <person name="Thiergart T."/>
            <person name="Pickel B."/>
            <person name="Atanasova L."/>
            <person name="Karlsson M."/>
            <person name="Huettel B."/>
            <person name="Barry K.W."/>
            <person name="Haridas S."/>
            <person name="Chen C."/>
            <person name="Bauer D."/>
            <person name="Andreopoulos W."/>
            <person name="Pangilinan J."/>
            <person name="LaButti K."/>
            <person name="Riley R."/>
            <person name="Lipzen A."/>
            <person name="Clum A."/>
            <person name="Drula E."/>
            <person name="Henrissat B."/>
            <person name="Kohler A."/>
            <person name="Grigoriev I.V."/>
            <person name="Martin F.M."/>
            <person name="Hacquard S."/>
        </authorList>
    </citation>
    <scope>NUCLEOTIDE SEQUENCE</scope>
    <source>
        <strain evidence="2">MPI-CAGE-CH-0235</strain>
    </source>
</reference>
<evidence type="ECO:0000313" key="3">
    <source>
        <dbReference type="Proteomes" id="UP000813444"/>
    </source>
</evidence>
<accession>A0A8K0SR70</accession>
<keyword evidence="1" id="KW-0812">Transmembrane</keyword>
<name>A0A8K0SR70_9HYPO</name>
<keyword evidence="1" id="KW-0472">Membrane</keyword>
<proteinExistence type="predicted"/>
<keyword evidence="3" id="KW-1185">Reference proteome</keyword>
<organism evidence="2 3">
    <name type="scientific">Stachybotrys elegans</name>
    <dbReference type="NCBI Taxonomy" id="80388"/>
    <lineage>
        <taxon>Eukaryota</taxon>
        <taxon>Fungi</taxon>
        <taxon>Dikarya</taxon>
        <taxon>Ascomycota</taxon>
        <taxon>Pezizomycotina</taxon>
        <taxon>Sordariomycetes</taxon>
        <taxon>Hypocreomycetidae</taxon>
        <taxon>Hypocreales</taxon>
        <taxon>Stachybotryaceae</taxon>
        <taxon>Stachybotrys</taxon>
    </lineage>
</organism>
<dbReference type="Proteomes" id="UP000813444">
    <property type="component" value="Unassembled WGS sequence"/>
</dbReference>
<sequence>MHSPHNCRVSKHFVIFCFFFFFFLFCRPLPLLSNLILTLFFSSFFLLGLFGVLSFGFWGFFFVVLVVDSSSSRKEMIE</sequence>
<protein>
    <submittedName>
        <fullName evidence="2">Uncharacterized protein</fullName>
    </submittedName>
</protein>
<comment type="caution">
    <text evidence="2">The sequence shown here is derived from an EMBL/GenBank/DDBJ whole genome shotgun (WGS) entry which is preliminary data.</text>
</comment>
<gene>
    <name evidence="2" type="ORF">B0I35DRAFT_221312</name>
</gene>
<feature type="transmembrane region" description="Helical" evidence="1">
    <location>
        <begin position="12"/>
        <end position="30"/>
    </location>
</feature>
<dbReference type="EMBL" id="JAGPNK010000006">
    <property type="protein sequence ID" value="KAH7319829.1"/>
    <property type="molecule type" value="Genomic_DNA"/>
</dbReference>
<dbReference type="AlphaFoldDB" id="A0A8K0SR70"/>
<evidence type="ECO:0000256" key="1">
    <source>
        <dbReference type="SAM" id="Phobius"/>
    </source>
</evidence>
<keyword evidence="1" id="KW-1133">Transmembrane helix</keyword>
<evidence type="ECO:0000313" key="2">
    <source>
        <dbReference type="EMBL" id="KAH7319829.1"/>
    </source>
</evidence>
<feature type="transmembrane region" description="Helical" evidence="1">
    <location>
        <begin position="36"/>
        <end position="67"/>
    </location>
</feature>